<dbReference type="EMBL" id="CM047747">
    <property type="protein sequence ID" value="KAJ0017105.1"/>
    <property type="molecule type" value="Genomic_DNA"/>
</dbReference>
<dbReference type="Proteomes" id="UP001163603">
    <property type="component" value="Chromosome 12"/>
</dbReference>
<comment type="caution">
    <text evidence="1">The sequence shown here is derived from an EMBL/GenBank/DDBJ whole genome shotgun (WGS) entry which is preliminary data.</text>
</comment>
<proteinExistence type="predicted"/>
<keyword evidence="2" id="KW-1185">Reference proteome</keyword>
<reference evidence="2" key="1">
    <citation type="journal article" date="2023" name="G3 (Bethesda)">
        <title>Genome assembly and association tests identify interacting loci associated with vigor, precocity, and sex in interspecific pistachio rootstocks.</title>
        <authorList>
            <person name="Palmer W."/>
            <person name="Jacygrad E."/>
            <person name="Sagayaradj S."/>
            <person name="Cavanaugh K."/>
            <person name="Han R."/>
            <person name="Bertier L."/>
            <person name="Beede B."/>
            <person name="Kafkas S."/>
            <person name="Golino D."/>
            <person name="Preece J."/>
            <person name="Michelmore R."/>
        </authorList>
    </citation>
    <scope>NUCLEOTIDE SEQUENCE [LARGE SCALE GENOMIC DNA]</scope>
</reference>
<evidence type="ECO:0000313" key="2">
    <source>
        <dbReference type="Proteomes" id="UP001163603"/>
    </source>
</evidence>
<protein>
    <submittedName>
        <fullName evidence="1">Uncharacterized protein</fullName>
    </submittedName>
</protein>
<gene>
    <name evidence="1" type="ORF">Pint_10783</name>
</gene>
<evidence type="ECO:0000313" key="1">
    <source>
        <dbReference type="EMBL" id="KAJ0017105.1"/>
    </source>
</evidence>
<accession>A0ACC0XFH2</accession>
<name>A0ACC0XFH2_9ROSI</name>
<sequence>MLSKKATPKIIKEGNKTSQLVIKHQNTPKIIKCERGDVDGKGDNVSEESCVYIGGRMADDGDDVREESCVCVAAWEGGESRRV</sequence>
<organism evidence="1 2">
    <name type="scientific">Pistacia integerrima</name>
    <dbReference type="NCBI Taxonomy" id="434235"/>
    <lineage>
        <taxon>Eukaryota</taxon>
        <taxon>Viridiplantae</taxon>
        <taxon>Streptophyta</taxon>
        <taxon>Embryophyta</taxon>
        <taxon>Tracheophyta</taxon>
        <taxon>Spermatophyta</taxon>
        <taxon>Magnoliopsida</taxon>
        <taxon>eudicotyledons</taxon>
        <taxon>Gunneridae</taxon>
        <taxon>Pentapetalae</taxon>
        <taxon>rosids</taxon>
        <taxon>malvids</taxon>
        <taxon>Sapindales</taxon>
        <taxon>Anacardiaceae</taxon>
        <taxon>Pistacia</taxon>
    </lineage>
</organism>